<feature type="transmembrane region" description="Helical" evidence="7">
    <location>
        <begin position="300"/>
        <end position="320"/>
    </location>
</feature>
<keyword evidence="5 7" id="KW-1133">Transmembrane helix</keyword>
<sequence length="449" mass="47214">MAFGNPNEWAGGGSVGLRRFSWRRANLLRFTPASSPHPYLLPVSAKPLTAAAPAGDAMTPEERRAGASLASIFALRMLGLFLILPVFAVYAHTLPSGDNGLLVGLAIGIYGATQALFQIPYGIASDRFGRKPVIVFGLLLFALGSFIAAAADDLPMIIAGRVLQGAGAISAAVTALAADLTREQHRTKVMAMIGSSIGLVFALSLVAAPLLYAAIGMAGIFALTGGLALLAIVALYKVVPPAPKVLVDGGRTRFADVLFHPQLLRLNFGVFVLHLTQTAMWVLIPAALVKTGDLPLAEHWKVYLPAVLVSFAFMVPAVIAAEKYGRMKMVFNGAVVLLLLVQAGFGLFGQGLWPLALLLTAFFVAFNILEATQPSLISRIAPVEAKGAALGIYNTTQSLGLFLGGAVGGMLAQRLGGDAVWWCTGILSLVWLALGLTMKPPVRAQQRPA</sequence>
<dbReference type="EMBL" id="CP003153">
    <property type="protein sequence ID" value="AEV27809.1"/>
    <property type="molecule type" value="Genomic_DNA"/>
</dbReference>
<evidence type="ECO:0000259" key="8">
    <source>
        <dbReference type="PROSITE" id="PS50850"/>
    </source>
</evidence>
<accession>G8QL95</accession>
<dbReference type="PANTHER" id="PTHR23517:SF2">
    <property type="entry name" value="MULTIDRUG RESISTANCE PROTEIN MDTH"/>
    <property type="match status" value="1"/>
</dbReference>
<gene>
    <name evidence="9" type="ordered locus">Dsui_3480</name>
</gene>
<evidence type="ECO:0000256" key="3">
    <source>
        <dbReference type="ARBA" id="ARBA00022475"/>
    </source>
</evidence>
<feature type="transmembrane region" description="Helical" evidence="7">
    <location>
        <begin position="157"/>
        <end position="177"/>
    </location>
</feature>
<dbReference type="Pfam" id="PF07690">
    <property type="entry name" value="MFS_1"/>
    <property type="match status" value="1"/>
</dbReference>
<feature type="domain" description="Major facilitator superfamily (MFS) profile" evidence="8">
    <location>
        <begin position="65"/>
        <end position="443"/>
    </location>
</feature>
<dbReference type="InterPro" id="IPR020846">
    <property type="entry name" value="MFS_dom"/>
</dbReference>
<dbReference type="InterPro" id="IPR036259">
    <property type="entry name" value="MFS_trans_sf"/>
</dbReference>
<evidence type="ECO:0000256" key="6">
    <source>
        <dbReference type="ARBA" id="ARBA00023136"/>
    </source>
</evidence>
<evidence type="ECO:0000313" key="9">
    <source>
        <dbReference type="EMBL" id="AEV27809.1"/>
    </source>
</evidence>
<evidence type="ECO:0000313" key="10">
    <source>
        <dbReference type="Proteomes" id="UP000005633"/>
    </source>
</evidence>
<evidence type="ECO:0000256" key="2">
    <source>
        <dbReference type="ARBA" id="ARBA00022448"/>
    </source>
</evidence>
<dbReference type="eggNOG" id="COG2814">
    <property type="taxonomic scope" value="Bacteria"/>
</dbReference>
<feature type="transmembrane region" description="Helical" evidence="7">
    <location>
        <begin position="390"/>
        <end position="413"/>
    </location>
</feature>
<reference evidence="9 10" key="1">
    <citation type="journal article" date="2012" name="J. Bacteriol.">
        <title>Complete genome sequence of the anaerobic perchlorate-reducing bacterium Azospira suillum strain PS.</title>
        <authorList>
            <person name="Byrne-Bailey K.G."/>
            <person name="Coates J.D."/>
        </authorList>
    </citation>
    <scope>NUCLEOTIDE SEQUENCE [LARGE SCALE GENOMIC DNA]</scope>
    <source>
        <strain evidence="10">ATCC BAA-33 / DSM 13638 / PS</strain>
    </source>
</reference>
<dbReference type="STRING" id="640081.Dsui_3480"/>
<feature type="transmembrane region" description="Helical" evidence="7">
    <location>
        <begin position="268"/>
        <end position="288"/>
    </location>
</feature>
<evidence type="ECO:0000256" key="7">
    <source>
        <dbReference type="SAM" id="Phobius"/>
    </source>
</evidence>
<dbReference type="KEGG" id="dsu:Dsui_3480"/>
<dbReference type="CDD" id="cd17472">
    <property type="entry name" value="MFS_YajR_like"/>
    <property type="match status" value="1"/>
</dbReference>
<dbReference type="PROSITE" id="PS50850">
    <property type="entry name" value="MFS"/>
    <property type="match status" value="1"/>
</dbReference>
<feature type="transmembrane region" description="Helical" evidence="7">
    <location>
        <begin position="214"/>
        <end position="236"/>
    </location>
</feature>
<comment type="subcellular location">
    <subcellularLocation>
        <location evidence="1">Cell membrane</location>
        <topology evidence="1">Multi-pass membrane protein</topology>
    </subcellularLocation>
</comment>
<keyword evidence="3" id="KW-1003">Cell membrane</keyword>
<dbReference type="Proteomes" id="UP000005633">
    <property type="component" value="Chromosome"/>
</dbReference>
<dbReference type="Gene3D" id="1.20.1250.20">
    <property type="entry name" value="MFS general substrate transporter like domains"/>
    <property type="match status" value="1"/>
</dbReference>
<feature type="transmembrane region" description="Helical" evidence="7">
    <location>
        <begin position="189"/>
        <end position="208"/>
    </location>
</feature>
<feature type="transmembrane region" description="Helical" evidence="7">
    <location>
        <begin position="133"/>
        <end position="151"/>
    </location>
</feature>
<dbReference type="HOGENOM" id="CLU_001265_10_0_4"/>
<feature type="transmembrane region" description="Helical" evidence="7">
    <location>
        <begin position="100"/>
        <end position="121"/>
    </location>
</feature>
<keyword evidence="2" id="KW-0813">Transport</keyword>
<feature type="transmembrane region" description="Helical" evidence="7">
    <location>
        <begin position="419"/>
        <end position="438"/>
    </location>
</feature>
<dbReference type="AlphaFoldDB" id="G8QL95"/>
<keyword evidence="6 7" id="KW-0472">Membrane</keyword>
<name>G8QL95_AZOOP</name>
<evidence type="ECO:0000256" key="5">
    <source>
        <dbReference type="ARBA" id="ARBA00022989"/>
    </source>
</evidence>
<protein>
    <submittedName>
        <fullName evidence="9">Arabinose efflux permease family protein</fullName>
    </submittedName>
</protein>
<keyword evidence="4 7" id="KW-0812">Transmembrane</keyword>
<feature type="transmembrane region" description="Helical" evidence="7">
    <location>
        <begin position="73"/>
        <end position="94"/>
    </location>
</feature>
<feature type="transmembrane region" description="Helical" evidence="7">
    <location>
        <begin position="351"/>
        <end position="369"/>
    </location>
</feature>
<dbReference type="InterPro" id="IPR011701">
    <property type="entry name" value="MFS"/>
</dbReference>
<dbReference type="PANTHER" id="PTHR23517">
    <property type="entry name" value="RESISTANCE PROTEIN MDTM, PUTATIVE-RELATED-RELATED"/>
    <property type="match status" value="1"/>
</dbReference>
<dbReference type="SUPFAM" id="SSF103473">
    <property type="entry name" value="MFS general substrate transporter"/>
    <property type="match status" value="1"/>
</dbReference>
<organism evidence="9 10">
    <name type="scientific">Azospira oryzae (strain ATCC BAA-33 / DSM 13638 / PS)</name>
    <name type="common">Dechlorosoma suillum</name>
    <dbReference type="NCBI Taxonomy" id="640081"/>
    <lineage>
        <taxon>Bacteria</taxon>
        <taxon>Pseudomonadati</taxon>
        <taxon>Pseudomonadota</taxon>
        <taxon>Betaproteobacteria</taxon>
        <taxon>Rhodocyclales</taxon>
        <taxon>Rhodocyclaceae</taxon>
        <taxon>Azospira</taxon>
    </lineage>
</organism>
<dbReference type="InterPro" id="IPR050171">
    <property type="entry name" value="MFS_Transporters"/>
</dbReference>
<feature type="transmembrane region" description="Helical" evidence="7">
    <location>
        <begin position="329"/>
        <end position="345"/>
    </location>
</feature>
<evidence type="ECO:0000256" key="1">
    <source>
        <dbReference type="ARBA" id="ARBA00004651"/>
    </source>
</evidence>
<dbReference type="GO" id="GO:0022857">
    <property type="term" value="F:transmembrane transporter activity"/>
    <property type="evidence" value="ECO:0007669"/>
    <property type="project" value="InterPro"/>
</dbReference>
<proteinExistence type="predicted"/>
<dbReference type="GO" id="GO:0005886">
    <property type="term" value="C:plasma membrane"/>
    <property type="evidence" value="ECO:0007669"/>
    <property type="project" value="UniProtKB-SubCell"/>
</dbReference>
<evidence type="ECO:0000256" key="4">
    <source>
        <dbReference type="ARBA" id="ARBA00022692"/>
    </source>
</evidence>